<dbReference type="Proteomes" id="UP000856022">
    <property type="component" value="Unassembled WGS sequence"/>
</dbReference>
<name>A0A7Z2MZB2_VIBPH</name>
<dbReference type="EMBL" id="DACQKT010000022">
    <property type="protein sequence ID" value="HAS6679995.1"/>
    <property type="molecule type" value="Genomic_DNA"/>
</dbReference>
<keyword evidence="3" id="KW-0614">Plasmid</keyword>
<reference evidence="2" key="3">
    <citation type="submission" date="2019-12" db="EMBL/GenBank/DDBJ databases">
        <authorList>
            <consortium name="NCBI Pathogen Detection Project"/>
        </authorList>
    </citation>
    <scope>NUCLEOTIDE SEQUENCE</scope>
    <source>
        <strain evidence="2">1930</strain>
    </source>
</reference>
<organism evidence="2">
    <name type="scientific">Vibrio parahaemolyticus</name>
    <dbReference type="NCBI Taxonomy" id="670"/>
    <lineage>
        <taxon>Bacteria</taxon>
        <taxon>Pseudomonadati</taxon>
        <taxon>Pseudomonadota</taxon>
        <taxon>Gammaproteobacteria</taxon>
        <taxon>Vibrionales</taxon>
        <taxon>Vibrionaceae</taxon>
        <taxon>Vibrio</taxon>
    </lineage>
</organism>
<evidence type="ECO:0000256" key="1">
    <source>
        <dbReference type="SAM" id="Phobius"/>
    </source>
</evidence>
<feature type="transmembrane region" description="Helical" evidence="1">
    <location>
        <begin position="88"/>
        <end position="109"/>
    </location>
</feature>
<sequence>MRYKTKIRLAGLFFISLMLLCWLYPSYGVYLDYLDLLNRADTVQVSIITLWVPVGVFGVLVCVLFMTPKALLYGKKINELYSQRAMQLANKISLYFALAGVAFAAGWTYHSIDLLEKYGYVYSRDLTKITPTGIHLMYIKSRH</sequence>
<geneLocation type="plasmid" evidence="3">
    <name>pVPSD2016-5</name>
</geneLocation>
<evidence type="ECO:0000313" key="3">
    <source>
        <dbReference type="EMBL" id="QHH13353.1"/>
    </source>
</evidence>
<protein>
    <submittedName>
        <fullName evidence="2">Uncharacterized protein</fullName>
    </submittedName>
</protein>
<dbReference type="Proteomes" id="UP000464718">
    <property type="component" value="Plasmid pvpsd2016-5"/>
</dbReference>
<keyword evidence="1" id="KW-0812">Transmembrane</keyword>
<reference evidence="3 4" key="2">
    <citation type="submission" date="2018-12" db="EMBL/GenBank/DDBJ databases">
        <title>Genomic insights into the evolutionary origins and pathogenicity of five Vibrio parahaemolyticus strains isolated from the shrimp with acute hepatopancreatic necrosis disease (AHPND).</title>
        <authorList>
            <person name="Yang Q."/>
            <person name="Dong X."/>
            <person name="Xie G."/>
            <person name="Fu S."/>
            <person name="Zou P."/>
            <person name="Sun J."/>
            <person name="Wang Y."/>
            <person name="Huang J."/>
        </authorList>
    </citation>
    <scope>NUCLEOTIDE SEQUENCE [LARGE SCALE GENOMIC DNA]</scope>
    <source>
        <strain evidence="3 4">20160303005-1</strain>
        <plasmid evidence="4">pvpsd2016-5</plasmid>
        <plasmid evidence="3">pVPSD2016-5</plasmid>
    </source>
</reference>
<accession>A0A7Z2MZB2</accession>
<evidence type="ECO:0000313" key="4">
    <source>
        <dbReference type="Proteomes" id="UP000464718"/>
    </source>
</evidence>
<dbReference type="AlphaFoldDB" id="A0A7Z2MZB2"/>
<keyword evidence="1" id="KW-1133">Transmembrane helix</keyword>
<proteinExistence type="predicted"/>
<reference evidence="2" key="1">
    <citation type="journal article" date="2018" name="Genome Biol.">
        <title>SKESA: strategic k-mer extension for scrupulous assemblies.</title>
        <authorList>
            <person name="Souvorov A."/>
            <person name="Agarwala R."/>
            <person name="Lipman D.J."/>
        </authorList>
    </citation>
    <scope>NUCLEOTIDE SEQUENCE</scope>
    <source>
        <strain evidence="2">1930</strain>
    </source>
</reference>
<gene>
    <name evidence="3" type="ORF">EHC69_29255</name>
    <name evidence="2" type="ORF">I7278_24760</name>
</gene>
<keyword evidence="1" id="KW-0472">Membrane</keyword>
<geneLocation type="plasmid" evidence="4">
    <name>pvpsd2016-5</name>
</geneLocation>
<dbReference type="EMBL" id="CP034304">
    <property type="protein sequence ID" value="QHH13353.1"/>
    <property type="molecule type" value="Genomic_DNA"/>
</dbReference>
<feature type="transmembrane region" description="Helical" evidence="1">
    <location>
        <begin position="7"/>
        <end position="25"/>
    </location>
</feature>
<dbReference type="RefSeq" id="WP_024699793.1">
    <property type="nucleotide sequence ID" value="NZ_CP034304.1"/>
</dbReference>
<feature type="transmembrane region" description="Helical" evidence="1">
    <location>
        <begin position="45"/>
        <end position="67"/>
    </location>
</feature>
<evidence type="ECO:0000313" key="2">
    <source>
        <dbReference type="EMBL" id="HAS6679995.1"/>
    </source>
</evidence>